<evidence type="ECO:0000256" key="1">
    <source>
        <dbReference type="ARBA" id="ARBA00009275"/>
    </source>
</evidence>
<dbReference type="PANTHER" id="PTHR46124:SF2">
    <property type="entry name" value="D-AMINOACYL-TRNA DEACYLASE"/>
    <property type="match status" value="1"/>
</dbReference>
<dbReference type="NCBIfam" id="TIGR00010">
    <property type="entry name" value="YchF/TatD family DNA exonuclease"/>
    <property type="match status" value="1"/>
</dbReference>
<keyword evidence="3 5" id="KW-0378">Hydrolase</keyword>
<reference evidence="5" key="1">
    <citation type="submission" date="2023-04" db="EMBL/GenBank/DDBJ databases">
        <title>Complete genome sequence of Temperatibacter marinus.</title>
        <authorList>
            <person name="Rong J.-C."/>
            <person name="Yi M.-L."/>
            <person name="Zhao Q."/>
        </authorList>
    </citation>
    <scope>NUCLEOTIDE SEQUENCE</scope>
    <source>
        <strain evidence="5">NBRC 110045</strain>
    </source>
</reference>
<feature type="binding site" evidence="4">
    <location>
        <position position="135"/>
    </location>
    <ligand>
        <name>a divalent metal cation</name>
        <dbReference type="ChEBI" id="CHEBI:60240"/>
        <label>2</label>
    </ligand>
</feature>
<evidence type="ECO:0000313" key="6">
    <source>
        <dbReference type="Proteomes" id="UP001268683"/>
    </source>
</evidence>
<dbReference type="GO" id="GO:0005829">
    <property type="term" value="C:cytosol"/>
    <property type="evidence" value="ECO:0007669"/>
    <property type="project" value="TreeGrafter"/>
</dbReference>
<dbReference type="EMBL" id="CP123872">
    <property type="protein sequence ID" value="WND02254.1"/>
    <property type="molecule type" value="Genomic_DNA"/>
</dbReference>
<dbReference type="CDD" id="cd01310">
    <property type="entry name" value="TatD_DNAse"/>
    <property type="match status" value="1"/>
</dbReference>
<feature type="binding site" evidence="4">
    <location>
        <position position="13"/>
    </location>
    <ligand>
        <name>a divalent metal cation</name>
        <dbReference type="ChEBI" id="CHEBI:60240"/>
        <label>1</label>
    </ligand>
</feature>
<feature type="binding site" evidence="4">
    <location>
        <position position="162"/>
    </location>
    <ligand>
        <name>a divalent metal cation</name>
        <dbReference type="ChEBI" id="CHEBI:60240"/>
        <label>2</label>
    </ligand>
</feature>
<organism evidence="5 6">
    <name type="scientific">Temperatibacter marinus</name>
    <dbReference type="NCBI Taxonomy" id="1456591"/>
    <lineage>
        <taxon>Bacteria</taxon>
        <taxon>Pseudomonadati</taxon>
        <taxon>Pseudomonadota</taxon>
        <taxon>Alphaproteobacteria</taxon>
        <taxon>Kordiimonadales</taxon>
        <taxon>Temperatibacteraceae</taxon>
        <taxon>Temperatibacter</taxon>
    </lineage>
</organism>
<comment type="similarity">
    <text evidence="1">Belongs to the metallo-dependent hydrolases superfamily. TatD-type hydrolase family.</text>
</comment>
<protein>
    <submittedName>
        <fullName evidence="5">TatD family hydrolase</fullName>
    </submittedName>
</protein>
<dbReference type="InterPro" id="IPR015991">
    <property type="entry name" value="TatD/YcfH-like"/>
</dbReference>
<evidence type="ECO:0000256" key="3">
    <source>
        <dbReference type="ARBA" id="ARBA00022801"/>
    </source>
</evidence>
<feature type="binding site" evidence="4">
    <location>
        <position position="99"/>
    </location>
    <ligand>
        <name>a divalent metal cation</name>
        <dbReference type="ChEBI" id="CHEBI:60240"/>
        <label>1</label>
    </ligand>
</feature>
<name>A0AA52EGT9_9PROT</name>
<dbReference type="InterPro" id="IPR018228">
    <property type="entry name" value="DNase_TatD-rel_CS"/>
</dbReference>
<feature type="binding site" evidence="4">
    <location>
        <position position="15"/>
    </location>
    <ligand>
        <name>a divalent metal cation</name>
        <dbReference type="ChEBI" id="CHEBI:60240"/>
        <label>1</label>
    </ligand>
</feature>
<dbReference type="Proteomes" id="UP001268683">
    <property type="component" value="Chromosome"/>
</dbReference>
<evidence type="ECO:0000256" key="2">
    <source>
        <dbReference type="ARBA" id="ARBA00022723"/>
    </source>
</evidence>
<keyword evidence="2 4" id="KW-0479">Metal-binding</keyword>
<dbReference type="GO" id="GO:0016788">
    <property type="term" value="F:hydrolase activity, acting on ester bonds"/>
    <property type="evidence" value="ECO:0007669"/>
    <property type="project" value="InterPro"/>
</dbReference>
<gene>
    <name evidence="5" type="ORF">QGN29_11900</name>
</gene>
<dbReference type="Gene3D" id="3.20.20.140">
    <property type="entry name" value="Metal-dependent hydrolases"/>
    <property type="match status" value="1"/>
</dbReference>
<dbReference type="Pfam" id="PF01026">
    <property type="entry name" value="TatD_DNase"/>
    <property type="match status" value="1"/>
</dbReference>
<dbReference type="AlphaFoldDB" id="A0AA52EGT9"/>
<dbReference type="SUPFAM" id="SSF51556">
    <property type="entry name" value="Metallo-dependent hydrolases"/>
    <property type="match status" value="1"/>
</dbReference>
<dbReference type="InterPro" id="IPR001130">
    <property type="entry name" value="TatD-like"/>
</dbReference>
<accession>A0AA52EGT9</accession>
<evidence type="ECO:0000313" key="5">
    <source>
        <dbReference type="EMBL" id="WND02254.1"/>
    </source>
</evidence>
<dbReference type="KEGG" id="tmk:QGN29_11900"/>
<proteinExistence type="inferred from homology"/>
<dbReference type="GO" id="GO:0046872">
    <property type="term" value="F:metal ion binding"/>
    <property type="evidence" value="ECO:0007669"/>
    <property type="project" value="UniProtKB-KW"/>
</dbReference>
<sequence length="275" mass="30305">MSKQKYGYLVDSHCHLNYGGLSERLEEVLANAKEAGIGCLMAINTKIKEYPEIIHLVESHDHIFGTVGIHPHQAEEEPDIKLETLLELSKHPKIVGIGETGLDYFYDNAPREMQQDNFRTHIRASQQTGLPIIIHTRDADADCISILQEESKAGGAVPGLIHCFTATQSLADAALDLGMSISISGIVTFKNAGELREVVKTIPLDRLLVETDAPFLAPIPHRGKKCEPAFAADTAKFLADLKGIDYQDFMEITSSNYFTLFRKVKAPASWTEATG</sequence>
<dbReference type="InterPro" id="IPR032466">
    <property type="entry name" value="Metal_Hydrolase"/>
</dbReference>
<dbReference type="GO" id="GO:0004536">
    <property type="term" value="F:DNA nuclease activity"/>
    <property type="evidence" value="ECO:0007669"/>
    <property type="project" value="InterPro"/>
</dbReference>
<dbReference type="PROSITE" id="PS01091">
    <property type="entry name" value="TATD_3"/>
    <property type="match status" value="1"/>
</dbReference>
<dbReference type="FunFam" id="3.20.20.140:FF:000005">
    <property type="entry name" value="TatD family hydrolase"/>
    <property type="match status" value="1"/>
</dbReference>
<dbReference type="PROSITE" id="PS01137">
    <property type="entry name" value="TATD_1"/>
    <property type="match status" value="1"/>
</dbReference>
<dbReference type="PANTHER" id="PTHR46124">
    <property type="entry name" value="D-AMINOACYL-TRNA DEACYLASE"/>
    <property type="match status" value="1"/>
</dbReference>
<dbReference type="PIRSF" id="PIRSF005902">
    <property type="entry name" value="DNase_TatD"/>
    <property type="match status" value="1"/>
</dbReference>
<feature type="binding site" evidence="4">
    <location>
        <position position="212"/>
    </location>
    <ligand>
        <name>a divalent metal cation</name>
        <dbReference type="ChEBI" id="CHEBI:60240"/>
        <label>1</label>
    </ligand>
</feature>
<dbReference type="RefSeq" id="WP_310798090.1">
    <property type="nucleotide sequence ID" value="NZ_CP123872.1"/>
</dbReference>
<keyword evidence="6" id="KW-1185">Reference proteome</keyword>
<evidence type="ECO:0000256" key="4">
    <source>
        <dbReference type="PIRSR" id="PIRSR005902-1"/>
    </source>
</evidence>